<accession>A0ABR2HMW1</accession>
<evidence type="ECO:0000313" key="2">
    <source>
        <dbReference type="EMBL" id="KAK8850024.1"/>
    </source>
</evidence>
<dbReference type="InterPro" id="IPR001245">
    <property type="entry name" value="Ser-Thr/Tyr_kinase_cat_dom"/>
</dbReference>
<dbReference type="Pfam" id="PF07714">
    <property type="entry name" value="PK_Tyr_Ser-Thr"/>
    <property type="match status" value="1"/>
</dbReference>
<evidence type="ECO:0000313" key="3">
    <source>
        <dbReference type="Proteomes" id="UP001470230"/>
    </source>
</evidence>
<protein>
    <recommendedName>
        <fullName evidence="1">Serine-threonine/tyrosine-protein kinase catalytic domain-containing protein</fullName>
    </recommendedName>
</protein>
<comment type="caution">
    <text evidence="2">The sequence shown here is derived from an EMBL/GenBank/DDBJ whole genome shotgun (WGS) entry which is preliminary data.</text>
</comment>
<organism evidence="2 3">
    <name type="scientific">Tritrichomonas musculus</name>
    <dbReference type="NCBI Taxonomy" id="1915356"/>
    <lineage>
        <taxon>Eukaryota</taxon>
        <taxon>Metamonada</taxon>
        <taxon>Parabasalia</taxon>
        <taxon>Tritrichomonadida</taxon>
        <taxon>Tritrichomonadidae</taxon>
        <taxon>Tritrichomonas</taxon>
    </lineage>
</organism>
<dbReference type="EMBL" id="JAPFFF010000024">
    <property type="protein sequence ID" value="KAK8850024.1"/>
    <property type="molecule type" value="Genomic_DNA"/>
</dbReference>
<proteinExistence type="predicted"/>
<dbReference type="SUPFAM" id="SSF56112">
    <property type="entry name" value="Protein kinase-like (PK-like)"/>
    <property type="match status" value="1"/>
</dbReference>
<dbReference type="Gene3D" id="1.10.510.10">
    <property type="entry name" value="Transferase(Phosphotransferase) domain 1"/>
    <property type="match status" value="1"/>
</dbReference>
<name>A0ABR2HMW1_9EUKA</name>
<evidence type="ECO:0000259" key="1">
    <source>
        <dbReference type="Pfam" id="PF07714"/>
    </source>
</evidence>
<reference evidence="2 3" key="1">
    <citation type="submission" date="2024-04" db="EMBL/GenBank/DDBJ databases">
        <title>Tritrichomonas musculus Genome.</title>
        <authorList>
            <person name="Alves-Ferreira E."/>
            <person name="Grigg M."/>
            <person name="Lorenzi H."/>
            <person name="Galac M."/>
        </authorList>
    </citation>
    <scope>NUCLEOTIDE SEQUENCE [LARGE SCALE GENOMIC DNA]</scope>
    <source>
        <strain evidence="2 3">EAF2021</strain>
    </source>
</reference>
<dbReference type="Proteomes" id="UP001470230">
    <property type="component" value="Unassembled WGS sequence"/>
</dbReference>
<dbReference type="InterPro" id="IPR011009">
    <property type="entry name" value="Kinase-like_dom_sf"/>
</dbReference>
<dbReference type="PANTHER" id="PTHR45756">
    <property type="entry name" value="PALMITOYLTRANSFERASE"/>
    <property type="match status" value="1"/>
</dbReference>
<gene>
    <name evidence="2" type="ORF">M9Y10_018135</name>
</gene>
<dbReference type="PANTHER" id="PTHR45756:SF1">
    <property type="entry name" value="PROTEIN KINASE DOMAIN CONTAINING PROTEIN"/>
    <property type="match status" value="1"/>
</dbReference>
<feature type="domain" description="Serine-threonine/tyrosine-protein kinase catalytic" evidence="1">
    <location>
        <begin position="52"/>
        <end position="130"/>
    </location>
</feature>
<dbReference type="InterPro" id="IPR053215">
    <property type="entry name" value="TKL_Ser/Thr_kinase"/>
</dbReference>
<sequence>MQYLHSLNINARMLKFEKIYLNDKLEPVFINVGFDYYGPITKDVEYISGFGDSFKSDVFAFAIVIYKMFSTEEIVENKTKFNFEYVTKVRRGWRPERPNLIPNCYWDLVCRCWNFDQKKVPSFDEIVELLQNDIYAIDEFGMTTDRDALHEYQLRVKNKRYD</sequence>
<keyword evidence="3" id="KW-1185">Reference proteome</keyword>